<evidence type="ECO:0000256" key="6">
    <source>
        <dbReference type="ARBA" id="ARBA00023157"/>
    </source>
</evidence>
<feature type="chain" id="PRO_5042180040" evidence="7">
    <location>
        <begin position="31"/>
        <end position="341"/>
    </location>
</feature>
<feature type="domain" description="Peptidase C1A papain C-terminal" evidence="8">
    <location>
        <begin position="122"/>
        <end position="340"/>
    </location>
</feature>
<keyword evidence="5" id="KW-0788">Thiol protease</keyword>
<evidence type="ECO:0000256" key="4">
    <source>
        <dbReference type="ARBA" id="ARBA00022801"/>
    </source>
</evidence>
<evidence type="ECO:0000256" key="3">
    <source>
        <dbReference type="ARBA" id="ARBA00022729"/>
    </source>
</evidence>
<dbReference type="GO" id="GO:0008234">
    <property type="term" value="F:cysteine-type peptidase activity"/>
    <property type="evidence" value="ECO:0007669"/>
    <property type="project" value="UniProtKB-KW"/>
</dbReference>
<dbReference type="PROSITE" id="PS00639">
    <property type="entry name" value="THIOL_PROTEASE_HIS"/>
    <property type="match status" value="1"/>
</dbReference>
<evidence type="ECO:0000259" key="9">
    <source>
        <dbReference type="SMART" id="SM00848"/>
    </source>
</evidence>
<comment type="caution">
    <text evidence="10">The sequence shown here is derived from an EMBL/GenBank/DDBJ whole genome shotgun (WGS) entry which is preliminary data.</text>
</comment>
<feature type="domain" description="Cathepsin propeptide inhibitor" evidence="9">
    <location>
        <begin position="38"/>
        <end position="95"/>
    </location>
</feature>
<dbReference type="InterPro" id="IPR038765">
    <property type="entry name" value="Papain-like_cys_pep_sf"/>
</dbReference>
<dbReference type="PROSITE" id="PS00139">
    <property type="entry name" value="THIOL_PROTEASE_CYS"/>
    <property type="match status" value="1"/>
</dbReference>
<evidence type="ECO:0000313" key="10">
    <source>
        <dbReference type="EMBL" id="KAJ3699301.1"/>
    </source>
</evidence>
<keyword evidence="4" id="KW-0378">Hydrolase</keyword>
<dbReference type="Pfam" id="PF08246">
    <property type="entry name" value="Inhibitor_I29"/>
    <property type="match status" value="1"/>
</dbReference>
<keyword evidence="6" id="KW-1015">Disulfide bond</keyword>
<dbReference type="InterPro" id="IPR039417">
    <property type="entry name" value="Peptidase_C1A_papain-like"/>
</dbReference>
<dbReference type="SUPFAM" id="SSF54001">
    <property type="entry name" value="Cysteine proteinases"/>
    <property type="match status" value="1"/>
</dbReference>
<dbReference type="PROSITE" id="PS00640">
    <property type="entry name" value="THIOL_PROTEASE_ASN"/>
    <property type="match status" value="1"/>
</dbReference>
<dbReference type="FunFam" id="3.90.70.10:FF:000023">
    <property type="entry name" value="Senescence-specific cysteine protease SAG39"/>
    <property type="match status" value="1"/>
</dbReference>
<dbReference type="InterPro" id="IPR025661">
    <property type="entry name" value="Pept_asp_AS"/>
</dbReference>
<reference evidence="10 11" key="1">
    <citation type="journal article" date="2022" name="Cell">
        <title>Repeat-based holocentromeres influence genome architecture and karyotype evolution.</title>
        <authorList>
            <person name="Hofstatter P.G."/>
            <person name="Thangavel G."/>
            <person name="Lux T."/>
            <person name="Neumann P."/>
            <person name="Vondrak T."/>
            <person name="Novak P."/>
            <person name="Zhang M."/>
            <person name="Costa L."/>
            <person name="Castellani M."/>
            <person name="Scott A."/>
            <person name="Toegelov H."/>
            <person name="Fuchs J."/>
            <person name="Mata-Sucre Y."/>
            <person name="Dias Y."/>
            <person name="Vanzela A.L.L."/>
            <person name="Huettel B."/>
            <person name="Almeida C.C.S."/>
            <person name="Simkova H."/>
            <person name="Souza G."/>
            <person name="Pedrosa-Harand A."/>
            <person name="Macas J."/>
            <person name="Mayer K.F.X."/>
            <person name="Houben A."/>
            <person name="Marques A."/>
        </authorList>
    </citation>
    <scope>NUCLEOTIDE SEQUENCE [LARGE SCALE GENOMIC DNA]</scope>
    <source>
        <strain evidence="10">RhyTen1mFocal</strain>
    </source>
</reference>
<proteinExistence type="inferred from homology"/>
<evidence type="ECO:0000256" key="2">
    <source>
        <dbReference type="ARBA" id="ARBA00022670"/>
    </source>
</evidence>
<keyword evidence="3 7" id="KW-0732">Signal</keyword>
<keyword evidence="2" id="KW-0645">Protease</keyword>
<sequence>MAFSNRSSAALLFVLVFGLLNRAPISVAVADDPLLPTFEKWMSDYGQVYASLTEKLHRFQVFKDNFQSIESMKNQPGLTYTVGLNKFADLTNQEFLQRYANYKTGSVSKVSTPFMYANLTSIPTSIDWRTLGAVTPIKDQGNCGSCWAFSAVASMEGINKIKTGNLISLSEQELVDCDTTCHGCSGGYEYYAFDWVAKNGGITTEANYPYISGTTKGKFKCDTTKTSDHAATITGYQFVTTYSESALANAVANQPVSIAIDASGSAFQFYSGGIFTGPCGTTLDHAVTAVGYDSLNGVNYWIVKNSWGTSWGEAGYIRMQKDISSTSGLCGLAMEPSYPTK</sequence>
<keyword evidence="11" id="KW-1185">Reference proteome</keyword>
<dbReference type="InterPro" id="IPR000668">
    <property type="entry name" value="Peptidase_C1A_C"/>
</dbReference>
<dbReference type="Pfam" id="PF00112">
    <property type="entry name" value="Peptidase_C1"/>
    <property type="match status" value="1"/>
</dbReference>
<dbReference type="AlphaFoldDB" id="A0AAD5ZJY9"/>
<protein>
    <submittedName>
        <fullName evidence="10">Uncharacterized protein</fullName>
    </submittedName>
</protein>
<dbReference type="InterPro" id="IPR000169">
    <property type="entry name" value="Pept_cys_AS"/>
</dbReference>
<dbReference type="CDD" id="cd02248">
    <property type="entry name" value="Peptidase_C1A"/>
    <property type="match status" value="1"/>
</dbReference>
<accession>A0AAD5ZJY9</accession>
<dbReference type="PANTHER" id="PTHR12411">
    <property type="entry name" value="CYSTEINE PROTEASE FAMILY C1-RELATED"/>
    <property type="match status" value="1"/>
</dbReference>
<dbReference type="PRINTS" id="PR00705">
    <property type="entry name" value="PAPAIN"/>
</dbReference>
<dbReference type="SMART" id="SM00645">
    <property type="entry name" value="Pept_C1"/>
    <property type="match status" value="1"/>
</dbReference>
<dbReference type="Gene3D" id="3.90.70.10">
    <property type="entry name" value="Cysteine proteinases"/>
    <property type="match status" value="1"/>
</dbReference>
<name>A0AAD5ZJY9_9POAL</name>
<evidence type="ECO:0000256" key="7">
    <source>
        <dbReference type="SAM" id="SignalP"/>
    </source>
</evidence>
<dbReference type="EMBL" id="JAMRDG010000001">
    <property type="protein sequence ID" value="KAJ3699301.1"/>
    <property type="molecule type" value="Genomic_DNA"/>
</dbReference>
<feature type="signal peptide" evidence="7">
    <location>
        <begin position="1"/>
        <end position="30"/>
    </location>
</feature>
<gene>
    <name evidence="10" type="ORF">LUZ61_003006</name>
</gene>
<dbReference type="InterPro" id="IPR013201">
    <property type="entry name" value="Prot_inhib_I29"/>
</dbReference>
<comment type="similarity">
    <text evidence="1">Belongs to the peptidase C1 family.</text>
</comment>
<evidence type="ECO:0000259" key="8">
    <source>
        <dbReference type="SMART" id="SM00645"/>
    </source>
</evidence>
<dbReference type="Proteomes" id="UP001210211">
    <property type="component" value="Unassembled WGS sequence"/>
</dbReference>
<evidence type="ECO:0000313" key="11">
    <source>
        <dbReference type="Proteomes" id="UP001210211"/>
    </source>
</evidence>
<dbReference type="GO" id="GO:0006508">
    <property type="term" value="P:proteolysis"/>
    <property type="evidence" value="ECO:0007669"/>
    <property type="project" value="UniProtKB-KW"/>
</dbReference>
<dbReference type="InterPro" id="IPR013128">
    <property type="entry name" value="Peptidase_C1A"/>
</dbReference>
<evidence type="ECO:0000256" key="1">
    <source>
        <dbReference type="ARBA" id="ARBA00008455"/>
    </source>
</evidence>
<evidence type="ECO:0000256" key="5">
    <source>
        <dbReference type="ARBA" id="ARBA00022807"/>
    </source>
</evidence>
<organism evidence="10 11">
    <name type="scientific">Rhynchospora tenuis</name>
    <dbReference type="NCBI Taxonomy" id="198213"/>
    <lineage>
        <taxon>Eukaryota</taxon>
        <taxon>Viridiplantae</taxon>
        <taxon>Streptophyta</taxon>
        <taxon>Embryophyta</taxon>
        <taxon>Tracheophyta</taxon>
        <taxon>Spermatophyta</taxon>
        <taxon>Magnoliopsida</taxon>
        <taxon>Liliopsida</taxon>
        <taxon>Poales</taxon>
        <taxon>Cyperaceae</taxon>
        <taxon>Cyperoideae</taxon>
        <taxon>Rhynchosporeae</taxon>
        <taxon>Rhynchospora</taxon>
    </lineage>
</organism>
<dbReference type="SMART" id="SM00848">
    <property type="entry name" value="Inhibitor_I29"/>
    <property type="match status" value="1"/>
</dbReference>
<dbReference type="InterPro" id="IPR025660">
    <property type="entry name" value="Pept_his_AS"/>
</dbReference>